<evidence type="ECO:0000313" key="3">
    <source>
        <dbReference type="EMBL" id="KAL3095141.1"/>
    </source>
</evidence>
<keyword evidence="4" id="KW-1185">Reference proteome</keyword>
<dbReference type="AlphaFoldDB" id="A0ABD2JWZ6"/>
<dbReference type="InterPro" id="IPR044736">
    <property type="entry name" value="Gid1/RanBPM/SPLA_SPRY"/>
</dbReference>
<dbReference type="Proteomes" id="UP001620626">
    <property type="component" value="Unassembled WGS sequence"/>
</dbReference>
<dbReference type="SUPFAM" id="SSF49899">
    <property type="entry name" value="Concanavalin A-like lectins/glucanases"/>
    <property type="match status" value="1"/>
</dbReference>
<evidence type="ECO:0000259" key="2">
    <source>
        <dbReference type="PROSITE" id="PS50188"/>
    </source>
</evidence>
<protein>
    <recommendedName>
        <fullName evidence="2">B30.2/SPRY domain-containing protein</fullName>
    </recommendedName>
</protein>
<comment type="caution">
    <text evidence="3">The sequence shown here is derived from an EMBL/GenBank/DDBJ whole genome shotgun (WGS) entry which is preliminary data.</text>
</comment>
<gene>
    <name evidence="3" type="ORF">niasHT_025434</name>
</gene>
<name>A0ABD2JWZ6_9BILA</name>
<dbReference type="Gene3D" id="2.60.120.920">
    <property type="match status" value="1"/>
</dbReference>
<dbReference type="InterPro" id="IPR043136">
    <property type="entry name" value="B30.2/SPRY_sf"/>
</dbReference>
<evidence type="ECO:0000256" key="1">
    <source>
        <dbReference type="SAM" id="Coils"/>
    </source>
</evidence>
<feature type="domain" description="B30.2/SPRY" evidence="2">
    <location>
        <begin position="193"/>
        <end position="387"/>
    </location>
</feature>
<dbReference type="InterPro" id="IPR013320">
    <property type="entry name" value="ConA-like_dom_sf"/>
</dbReference>
<reference evidence="3 4" key="1">
    <citation type="submission" date="2024-10" db="EMBL/GenBank/DDBJ databases">
        <authorList>
            <person name="Kim D."/>
        </authorList>
    </citation>
    <scope>NUCLEOTIDE SEQUENCE [LARGE SCALE GENOMIC DNA]</scope>
    <source>
        <strain evidence="3">BH-2024</strain>
    </source>
</reference>
<organism evidence="3 4">
    <name type="scientific">Heterodera trifolii</name>
    <dbReference type="NCBI Taxonomy" id="157864"/>
    <lineage>
        <taxon>Eukaryota</taxon>
        <taxon>Metazoa</taxon>
        <taxon>Ecdysozoa</taxon>
        <taxon>Nematoda</taxon>
        <taxon>Chromadorea</taxon>
        <taxon>Rhabditida</taxon>
        <taxon>Tylenchina</taxon>
        <taxon>Tylenchomorpha</taxon>
        <taxon>Tylenchoidea</taxon>
        <taxon>Heteroderidae</taxon>
        <taxon>Heteroderinae</taxon>
        <taxon>Heterodera</taxon>
    </lineage>
</organism>
<proteinExistence type="predicted"/>
<dbReference type="EMBL" id="JBICBT010000883">
    <property type="protein sequence ID" value="KAL3095141.1"/>
    <property type="molecule type" value="Genomic_DNA"/>
</dbReference>
<dbReference type="InterPro" id="IPR001870">
    <property type="entry name" value="B30.2/SPRY"/>
</dbReference>
<dbReference type="CDD" id="cd12885">
    <property type="entry name" value="SPRY_RanBP_like"/>
    <property type="match status" value="1"/>
</dbReference>
<evidence type="ECO:0000313" key="4">
    <source>
        <dbReference type="Proteomes" id="UP001620626"/>
    </source>
</evidence>
<dbReference type="Pfam" id="PF00622">
    <property type="entry name" value="SPRY"/>
    <property type="match status" value="1"/>
</dbReference>
<accession>A0ABD2JWZ6</accession>
<keyword evidence="1" id="KW-0175">Coiled coil</keyword>
<sequence>MSTNSANEPKYVSVEQFQNLLERIGELEKQLKERPHKQEEETEPMAKKALVDEQFAQLQNGQKAILERINELEKRGQPGNYVSADEFNLRMKAIETFFYASICWGEIPPKEDEKGKYVSAEQFTQFQNGQKALLERINELEKQLKERPHKQEEETEPMAKKALVDEQFAQLQNGQKAILERINELEKKGQPGNYASTSKANDHQFAQFQNDQILFNCWDDNFRQKQLQIDNLKVVHMGTENGGDRTVFAKHSIFSAAVPSSSVLFYFEISIIKMNRTAAFGFALKNTRNLVGSFFSEATAYAYGSKGKFYVDGTRTFANPTNAFATGATVGCGVLANRKLLFTRNGHCLDSTAFSLSPFPDCAFLFPFVTLLESGDEIEANFGPKFMFDLATLMK</sequence>
<dbReference type="PROSITE" id="PS50188">
    <property type="entry name" value="B302_SPRY"/>
    <property type="match status" value="1"/>
</dbReference>
<feature type="coiled-coil region" evidence="1">
    <location>
        <begin position="14"/>
        <end position="75"/>
    </location>
</feature>
<dbReference type="InterPro" id="IPR003877">
    <property type="entry name" value="SPRY_dom"/>
</dbReference>